<reference evidence="2 3" key="1">
    <citation type="journal article" date="2024" name="J Genomics">
        <title>Draft genome sequencing and assembly of Favolaschia claudopus CIRM-BRFM 2984 isolated from oak limbs.</title>
        <authorList>
            <person name="Navarro D."/>
            <person name="Drula E."/>
            <person name="Chaduli D."/>
            <person name="Cazenave R."/>
            <person name="Ahrendt S."/>
            <person name="Wang J."/>
            <person name="Lipzen A."/>
            <person name="Daum C."/>
            <person name="Barry K."/>
            <person name="Grigoriev I.V."/>
            <person name="Favel A."/>
            <person name="Rosso M.N."/>
            <person name="Martin F."/>
        </authorList>
    </citation>
    <scope>NUCLEOTIDE SEQUENCE [LARGE SCALE GENOMIC DNA]</scope>
    <source>
        <strain evidence="2 3">CIRM-BRFM 2984</strain>
    </source>
</reference>
<dbReference type="AlphaFoldDB" id="A0AAW0A2Q6"/>
<protein>
    <recommendedName>
        <fullName evidence="4">F-box domain-containing protein</fullName>
    </recommendedName>
</protein>
<keyword evidence="1" id="KW-0175">Coiled coil</keyword>
<organism evidence="2 3">
    <name type="scientific">Favolaschia claudopus</name>
    <dbReference type="NCBI Taxonomy" id="2862362"/>
    <lineage>
        <taxon>Eukaryota</taxon>
        <taxon>Fungi</taxon>
        <taxon>Dikarya</taxon>
        <taxon>Basidiomycota</taxon>
        <taxon>Agaricomycotina</taxon>
        <taxon>Agaricomycetes</taxon>
        <taxon>Agaricomycetidae</taxon>
        <taxon>Agaricales</taxon>
        <taxon>Marasmiineae</taxon>
        <taxon>Mycenaceae</taxon>
        <taxon>Favolaschia</taxon>
    </lineage>
</organism>
<evidence type="ECO:0000313" key="2">
    <source>
        <dbReference type="EMBL" id="KAK7000348.1"/>
    </source>
</evidence>
<evidence type="ECO:0008006" key="4">
    <source>
        <dbReference type="Google" id="ProtNLM"/>
    </source>
</evidence>
<gene>
    <name evidence="2" type="ORF">R3P38DRAFT_1845073</name>
</gene>
<name>A0AAW0A2Q6_9AGAR</name>
<dbReference type="EMBL" id="JAWWNJ010000089">
    <property type="protein sequence ID" value="KAK7000348.1"/>
    <property type="molecule type" value="Genomic_DNA"/>
</dbReference>
<comment type="caution">
    <text evidence="2">The sequence shown here is derived from an EMBL/GenBank/DDBJ whole genome shotgun (WGS) entry which is preliminary data.</text>
</comment>
<sequence>MTMVQQELRKQLDDLSSAIKAQRLALDGLINQRSQVQRELNSFLDPMALLPLELQSKIFLDCLPVCRTEEDGIARTPDPKAAPMLLLCVCQLWRDIALSTPEFWNHLRMESSPSGASDFQLFEIWLKRSRSFPLALTLEGSSVLAKDIKGLIDGCRERVETLTLLLTIIPPRGSHILREPFPSLKKLTIKSTLNVNGFNIRNWMPILKTSPTLTHLSFSGSFSVWETTG</sequence>
<dbReference type="Proteomes" id="UP001362999">
    <property type="component" value="Unassembled WGS sequence"/>
</dbReference>
<keyword evidence="3" id="KW-1185">Reference proteome</keyword>
<evidence type="ECO:0000313" key="3">
    <source>
        <dbReference type="Proteomes" id="UP001362999"/>
    </source>
</evidence>
<proteinExistence type="predicted"/>
<feature type="coiled-coil region" evidence="1">
    <location>
        <begin position="5"/>
        <end position="39"/>
    </location>
</feature>
<evidence type="ECO:0000256" key="1">
    <source>
        <dbReference type="SAM" id="Coils"/>
    </source>
</evidence>
<accession>A0AAW0A2Q6</accession>